<dbReference type="Gene3D" id="3.40.50.2000">
    <property type="entry name" value="Glycogen Phosphorylase B"/>
    <property type="match status" value="2"/>
</dbReference>
<feature type="domain" description="Erythromycin biosynthesis protein CIII-like C-terminal" evidence="4">
    <location>
        <begin position="221"/>
        <end position="354"/>
    </location>
</feature>
<dbReference type="PANTHER" id="PTHR48050">
    <property type="entry name" value="STEROL 3-BETA-GLUCOSYLTRANSFERASE"/>
    <property type="match status" value="1"/>
</dbReference>
<comment type="similarity">
    <text evidence="1">Belongs to the glycosyltransferase 28 family.</text>
</comment>
<dbReference type="CDD" id="cd03784">
    <property type="entry name" value="GT1_Gtf-like"/>
    <property type="match status" value="1"/>
</dbReference>
<sequence>MRVLVVAAPLLGHVFPLMPLALALREAGHEVVVATGGEALRVRDSGLRVEDVVPANVRFGPIALRIMLTHPLVAKRELRGSGRLDFVSRLFGTVGDAMTAPLQAFARTWKPDVVVHEPLAAAGSALGVPSIVHDVSLFDGLELTAAVGARMKAGVRSPATVLRTAPPSLAEFPGGERMRFVPYSGDGEVPRWLAEPSGKPRILVSRSTAPGPGAGRMMAAVVKAAERVDAEFVLVRPERTESLPGNVRTVGWVPIPRVLPFCDGIVHHGGAGTLLGALAAGVPQLVEPGPGDRTVHATAITGRGAGLRAEPREITPELLTRLIEDSKLQRAAGEVRAEIAAMPSPAQVARRWESLWHRGHDSRDRLPEQ</sequence>
<dbReference type="InterPro" id="IPR050426">
    <property type="entry name" value="Glycosyltransferase_28"/>
</dbReference>
<organism evidence="6 7">
    <name type="scientific">Lentzea sokolovensis</name>
    <dbReference type="NCBI Taxonomy" id="3095429"/>
    <lineage>
        <taxon>Bacteria</taxon>
        <taxon>Bacillati</taxon>
        <taxon>Actinomycetota</taxon>
        <taxon>Actinomycetes</taxon>
        <taxon>Pseudonocardiales</taxon>
        <taxon>Pseudonocardiaceae</taxon>
        <taxon>Lentzea</taxon>
    </lineage>
</organism>
<dbReference type="InterPro" id="IPR002213">
    <property type="entry name" value="UDP_glucos_trans"/>
</dbReference>
<dbReference type="EMBL" id="JAXAVU010000007">
    <property type="protein sequence ID" value="MDX8143114.1"/>
    <property type="molecule type" value="Genomic_DNA"/>
</dbReference>
<evidence type="ECO:0000256" key="2">
    <source>
        <dbReference type="ARBA" id="ARBA00022676"/>
    </source>
</evidence>
<dbReference type="PANTHER" id="PTHR48050:SF13">
    <property type="entry name" value="STEROL 3-BETA-GLUCOSYLTRANSFERASE UGT80A2"/>
    <property type="match status" value="1"/>
</dbReference>
<gene>
    <name evidence="6" type="ORF">SK854_13385</name>
</gene>
<reference evidence="6 7" key="1">
    <citation type="submission" date="2023-11" db="EMBL/GenBank/DDBJ databases">
        <title>Lentzea sokolovensis, sp. nov., Lentzea kristufkii, sp. nov., and Lentzea miocenensis, sp. nov., rare actinobacteria from Sokolov Coal Basin, Miocene lacustrine sediment, Czech Republic.</title>
        <authorList>
            <person name="Lara A."/>
            <person name="Kotroba L."/>
            <person name="Nouioui I."/>
            <person name="Neumann-Schaal M."/>
            <person name="Mast Y."/>
            <person name="Chronakova A."/>
        </authorList>
    </citation>
    <scope>NUCLEOTIDE SEQUENCE [LARGE SCALE GENOMIC DNA]</scope>
    <source>
        <strain evidence="6 7">BCCO 10_0061</strain>
    </source>
</reference>
<dbReference type="RefSeq" id="WP_319975397.1">
    <property type="nucleotide sequence ID" value="NZ_JAXAVU010000007.1"/>
</dbReference>
<dbReference type="Pfam" id="PF21036">
    <property type="entry name" value="EryCIII-like_N"/>
    <property type="match status" value="1"/>
</dbReference>
<protein>
    <submittedName>
        <fullName evidence="6">DUF1205 domain-containing protein</fullName>
    </submittedName>
</protein>
<dbReference type="InterPro" id="IPR010610">
    <property type="entry name" value="EryCIII-like_C"/>
</dbReference>
<dbReference type="Proteomes" id="UP001285352">
    <property type="component" value="Unassembled WGS sequence"/>
</dbReference>
<keyword evidence="2" id="KW-0328">Glycosyltransferase</keyword>
<name>A0ABU4UUD8_9PSEU</name>
<keyword evidence="7" id="KW-1185">Reference proteome</keyword>
<dbReference type="Pfam" id="PF06722">
    <property type="entry name" value="EryCIII-like_C"/>
    <property type="match status" value="1"/>
</dbReference>
<evidence type="ECO:0000256" key="1">
    <source>
        <dbReference type="ARBA" id="ARBA00006962"/>
    </source>
</evidence>
<evidence type="ECO:0000313" key="6">
    <source>
        <dbReference type="EMBL" id="MDX8143114.1"/>
    </source>
</evidence>
<comment type="caution">
    <text evidence="6">The sequence shown here is derived from an EMBL/GenBank/DDBJ whole genome shotgun (WGS) entry which is preliminary data.</text>
</comment>
<keyword evidence="3" id="KW-0808">Transferase</keyword>
<evidence type="ECO:0000259" key="5">
    <source>
        <dbReference type="Pfam" id="PF21036"/>
    </source>
</evidence>
<accession>A0ABU4UUD8</accession>
<evidence type="ECO:0000313" key="7">
    <source>
        <dbReference type="Proteomes" id="UP001285352"/>
    </source>
</evidence>
<feature type="domain" description="Erythromycin biosynthesis protein CIII-like N-terminal" evidence="5">
    <location>
        <begin position="23"/>
        <end position="205"/>
    </location>
</feature>
<evidence type="ECO:0000256" key="3">
    <source>
        <dbReference type="ARBA" id="ARBA00022679"/>
    </source>
</evidence>
<dbReference type="InterPro" id="IPR048284">
    <property type="entry name" value="EryCIII-like_N"/>
</dbReference>
<dbReference type="SUPFAM" id="SSF53756">
    <property type="entry name" value="UDP-Glycosyltransferase/glycogen phosphorylase"/>
    <property type="match status" value="1"/>
</dbReference>
<evidence type="ECO:0000259" key="4">
    <source>
        <dbReference type="Pfam" id="PF06722"/>
    </source>
</evidence>
<proteinExistence type="inferred from homology"/>